<feature type="transmembrane region" description="Helical" evidence="10">
    <location>
        <begin position="110"/>
        <end position="133"/>
    </location>
</feature>
<keyword evidence="4 10" id="KW-0812">Transmembrane</keyword>
<dbReference type="EMBL" id="AEUV02000002">
    <property type="protein sequence ID" value="EHI73475.1"/>
    <property type="molecule type" value="Genomic_DNA"/>
</dbReference>
<dbReference type="SMART" id="SM01207">
    <property type="entry name" value="G3P_acyltransf"/>
    <property type="match status" value="1"/>
</dbReference>
<comment type="similarity">
    <text evidence="10">Belongs to the PlsY family.</text>
</comment>
<dbReference type="Pfam" id="PF02660">
    <property type="entry name" value="G3P_acyltransf"/>
    <property type="match status" value="1"/>
</dbReference>
<evidence type="ECO:0000256" key="3">
    <source>
        <dbReference type="ARBA" id="ARBA00022679"/>
    </source>
</evidence>
<organism evidence="11 12">
    <name type="scientific">Streptococcus criceti HS-6</name>
    <dbReference type="NCBI Taxonomy" id="873449"/>
    <lineage>
        <taxon>Bacteria</taxon>
        <taxon>Bacillati</taxon>
        <taxon>Bacillota</taxon>
        <taxon>Bacilli</taxon>
        <taxon>Lactobacillales</taxon>
        <taxon>Streptococcaceae</taxon>
        <taxon>Streptococcus</taxon>
    </lineage>
</organism>
<dbReference type="GO" id="GO:0005886">
    <property type="term" value="C:plasma membrane"/>
    <property type="evidence" value="ECO:0007669"/>
    <property type="project" value="UniProtKB-SubCell"/>
</dbReference>
<keyword evidence="1 10" id="KW-1003">Cell membrane</keyword>
<evidence type="ECO:0000256" key="5">
    <source>
        <dbReference type="ARBA" id="ARBA00022989"/>
    </source>
</evidence>
<keyword evidence="12" id="KW-1185">Reference proteome</keyword>
<keyword evidence="5 10" id="KW-1133">Transmembrane helix</keyword>
<dbReference type="RefSeq" id="WP_004225444.1">
    <property type="nucleotide sequence ID" value="NZ_AEUV02000002.1"/>
</dbReference>
<dbReference type="PANTHER" id="PTHR30309">
    <property type="entry name" value="INNER MEMBRANE PROTEIN YGIH"/>
    <property type="match status" value="1"/>
</dbReference>
<sequence length="213" mass="23370">MESIIFIVIAYLMGSIPSGLWIGKIFYHKNIREYGSGNTGTTNTFRVLGKTAGTVTFLIDMLKGTLAVLLPIWCGAATISPLIIGFFAVIGHTFPIFASFKGGKAVATSAGVLLGFSPLYCLFLLAIFFTILFLTSMISFSSIAVSLLGLVTLFTFPAIHFILPSYDWLFTLVVSCLALIIITRHKDNMVRIRNKEESLVPFGLNLTHQHPKK</sequence>
<evidence type="ECO:0000256" key="2">
    <source>
        <dbReference type="ARBA" id="ARBA00022516"/>
    </source>
</evidence>
<evidence type="ECO:0000313" key="12">
    <source>
        <dbReference type="Proteomes" id="UP000004322"/>
    </source>
</evidence>
<keyword evidence="6 10" id="KW-0443">Lipid metabolism</keyword>
<keyword evidence="3 10" id="KW-0808">Transferase</keyword>
<dbReference type="EC" id="2.3.1.275" evidence="10"/>
<gene>
    <name evidence="10" type="primary">plsY</name>
    <name evidence="11" type="ORF">STRCR_1893</name>
</gene>
<keyword evidence="9 10" id="KW-1208">Phospholipid metabolism</keyword>
<evidence type="ECO:0000256" key="6">
    <source>
        <dbReference type="ARBA" id="ARBA00023098"/>
    </source>
</evidence>
<proteinExistence type="inferred from homology"/>
<dbReference type="STRING" id="873449.STRCR_1893"/>
<accession>G5JR10</accession>
<comment type="catalytic activity">
    <reaction evidence="10">
        <text>an acyl phosphate + sn-glycerol 3-phosphate = a 1-acyl-sn-glycero-3-phosphate + phosphate</text>
        <dbReference type="Rhea" id="RHEA:34075"/>
        <dbReference type="ChEBI" id="CHEBI:43474"/>
        <dbReference type="ChEBI" id="CHEBI:57597"/>
        <dbReference type="ChEBI" id="CHEBI:57970"/>
        <dbReference type="ChEBI" id="CHEBI:59918"/>
        <dbReference type="EC" id="2.3.1.275"/>
    </reaction>
</comment>
<comment type="pathway">
    <text evidence="10">Lipid metabolism; phospholipid metabolism.</text>
</comment>
<reference evidence="11" key="1">
    <citation type="submission" date="2011-07" db="EMBL/GenBank/DDBJ databases">
        <authorList>
            <person name="Stanhope M.J."/>
            <person name="Durkin A.S."/>
            <person name="Hostetler J."/>
            <person name="Kim M."/>
            <person name="Radune D."/>
            <person name="Singh I."/>
            <person name="Town C.D."/>
        </authorList>
    </citation>
    <scope>NUCLEOTIDE SEQUENCE [LARGE SCALE GENOMIC DNA]</scope>
    <source>
        <strain evidence="11">HS-6</strain>
    </source>
</reference>
<dbReference type="NCBIfam" id="TIGR00023">
    <property type="entry name" value="glycerol-3-phosphate 1-O-acyltransferase PlsY"/>
    <property type="match status" value="1"/>
</dbReference>
<evidence type="ECO:0000256" key="9">
    <source>
        <dbReference type="ARBA" id="ARBA00023264"/>
    </source>
</evidence>
<name>G5JR10_STRCG</name>
<evidence type="ECO:0000256" key="8">
    <source>
        <dbReference type="ARBA" id="ARBA00023209"/>
    </source>
</evidence>
<comment type="function">
    <text evidence="10">Catalyzes the transfer of an acyl group from acyl-phosphate (acyl-PO(4)) to glycerol-3-phosphate (G3P) to form lysophosphatidic acid (LPA). This enzyme utilizes acyl-phosphate as fatty acyl donor, but not acyl-CoA or acyl-ACP.</text>
</comment>
<comment type="caution">
    <text evidence="11">The sequence shown here is derived from an EMBL/GenBank/DDBJ whole genome shotgun (WGS) entry which is preliminary data.</text>
</comment>
<keyword evidence="2 10" id="KW-0444">Lipid biosynthesis</keyword>
<dbReference type="UniPathway" id="UPA00085"/>
<dbReference type="OrthoDB" id="9777124at2"/>
<dbReference type="PANTHER" id="PTHR30309:SF0">
    <property type="entry name" value="GLYCEROL-3-PHOSPHATE ACYLTRANSFERASE-RELATED"/>
    <property type="match status" value="1"/>
</dbReference>
<dbReference type="InterPro" id="IPR003811">
    <property type="entry name" value="G3P_acylTferase_PlsY"/>
</dbReference>
<dbReference type="HAMAP" id="MF_01043">
    <property type="entry name" value="PlsY"/>
    <property type="match status" value="1"/>
</dbReference>
<evidence type="ECO:0000313" key="11">
    <source>
        <dbReference type="EMBL" id="EHI73475.1"/>
    </source>
</evidence>
<dbReference type="GO" id="GO:0008654">
    <property type="term" value="P:phospholipid biosynthetic process"/>
    <property type="evidence" value="ECO:0007669"/>
    <property type="project" value="UniProtKB-UniRule"/>
</dbReference>
<dbReference type="AlphaFoldDB" id="G5JR10"/>
<dbReference type="eggNOG" id="COG0344">
    <property type="taxonomic scope" value="Bacteria"/>
</dbReference>
<keyword evidence="8 10" id="KW-0594">Phospholipid biosynthesis</keyword>
<dbReference type="GO" id="GO:0043772">
    <property type="term" value="F:acyl-phosphate glycerol-3-phosphate acyltransferase activity"/>
    <property type="evidence" value="ECO:0007669"/>
    <property type="project" value="UniProtKB-UniRule"/>
</dbReference>
<evidence type="ECO:0000256" key="1">
    <source>
        <dbReference type="ARBA" id="ARBA00022475"/>
    </source>
</evidence>
<feature type="transmembrane region" description="Helical" evidence="10">
    <location>
        <begin position="168"/>
        <end position="185"/>
    </location>
</feature>
<protein>
    <recommendedName>
        <fullName evidence="10">Glycerol-3-phosphate acyltransferase</fullName>
    </recommendedName>
    <alternativeName>
        <fullName evidence="10">Acyl-PO4 G3P acyltransferase</fullName>
    </alternativeName>
    <alternativeName>
        <fullName evidence="10">Acyl-phosphate--glycerol-3-phosphate acyltransferase</fullName>
    </alternativeName>
    <alternativeName>
        <fullName evidence="10">G3P acyltransferase</fullName>
        <shortName evidence="10">GPAT</shortName>
        <ecNumber evidence="10">2.3.1.275</ecNumber>
    </alternativeName>
    <alternativeName>
        <fullName evidence="10">Lysophosphatidic acid synthase</fullName>
        <shortName evidence="10">LPA synthase</shortName>
    </alternativeName>
</protein>
<feature type="transmembrane region" description="Helical" evidence="10">
    <location>
        <begin position="66"/>
        <end position="90"/>
    </location>
</feature>
<keyword evidence="7 10" id="KW-0472">Membrane</keyword>
<feature type="transmembrane region" description="Helical" evidence="10">
    <location>
        <begin position="140"/>
        <end position="162"/>
    </location>
</feature>
<evidence type="ECO:0000256" key="7">
    <source>
        <dbReference type="ARBA" id="ARBA00023136"/>
    </source>
</evidence>
<evidence type="ECO:0000256" key="4">
    <source>
        <dbReference type="ARBA" id="ARBA00022692"/>
    </source>
</evidence>
<feature type="transmembrane region" description="Helical" evidence="10">
    <location>
        <begin position="6"/>
        <end position="27"/>
    </location>
</feature>
<comment type="subcellular location">
    <subcellularLocation>
        <location evidence="10">Cell membrane</location>
        <topology evidence="10">Multi-pass membrane protein</topology>
    </subcellularLocation>
</comment>
<dbReference type="Proteomes" id="UP000004322">
    <property type="component" value="Unassembled WGS sequence"/>
</dbReference>
<evidence type="ECO:0000256" key="10">
    <source>
        <dbReference type="HAMAP-Rule" id="MF_01043"/>
    </source>
</evidence>
<comment type="subunit">
    <text evidence="10">Probably interacts with PlsX.</text>
</comment>